<sequence length="71" mass="7792">MFLRTTRHGHINIRHVAKLYPTANGDGTLDVELYASLDSEVPFQVVEVTREAFMTATGATASELPDKSKSV</sequence>
<protein>
    <submittedName>
        <fullName evidence="1">Uncharacterized protein</fullName>
    </submittedName>
</protein>
<dbReference type="AlphaFoldDB" id="A0A109JUW6"/>
<reference evidence="1 2" key="1">
    <citation type="submission" date="2015-11" db="EMBL/GenBank/DDBJ databases">
        <title>Draft Genome Sequence of the Strain BR 10303 (Bradyrhizobium sp.) isolated from nodules of Centrolobium paraense.</title>
        <authorList>
            <person name="Zelli J.E."/>
            <person name="Simoes-Araujo J.L."/>
            <person name="Barauna A.C."/>
            <person name="Silva K."/>
        </authorList>
    </citation>
    <scope>NUCLEOTIDE SEQUENCE [LARGE SCALE GENOMIC DNA]</scope>
    <source>
        <strain evidence="1 2">BR 10303</strain>
    </source>
</reference>
<dbReference type="Proteomes" id="UP000057737">
    <property type="component" value="Unassembled WGS sequence"/>
</dbReference>
<dbReference type="EMBL" id="LNCU01000062">
    <property type="protein sequence ID" value="KWV55556.1"/>
    <property type="molecule type" value="Genomic_DNA"/>
</dbReference>
<evidence type="ECO:0000313" key="2">
    <source>
        <dbReference type="Proteomes" id="UP000057737"/>
    </source>
</evidence>
<accession>A0A109JUW6</accession>
<name>A0A109JUW6_9BRAD</name>
<comment type="caution">
    <text evidence="1">The sequence shown here is derived from an EMBL/GenBank/DDBJ whole genome shotgun (WGS) entry which is preliminary data.</text>
</comment>
<proteinExistence type="predicted"/>
<gene>
    <name evidence="1" type="ORF">AS156_05740</name>
</gene>
<dbReference type="RefSeq" id="WP_066507327.1">
    <property type="nucleotide sequence ID" value="NZ_LNCU01000062.1"/>
</dbReference>
<evidence type="ECO:0000313" key="1">
    <source>
        <dbReference type="EMBL" id="KWV55556.1"/>
    </source>
</evidence>
<keyword evidence="2" id="KW-1185">Reference proteome</keyword>
<organism evidence="1 2">
    <name type="scientific">Bradyrhizobium macuxiense</name>
    <dbReference type="NCBI Taxonomy" id="1755647"/>
    <lineage>
        <taxon>Bacteria</taxon>
        <taxon>Pseudomonadati</taxon>
        <taxon>Pseudomonadota</taxon>
        <taxon>Alphaproteobacteria</taxon>
        <taxon>Hyphomicrobiales</taxon>
        <taxon>Nitrobacteraceae</taxon>
        <taxon>Bradyrhizobium</taxon>
    </lineage>
</organism>